<feature type="region of interest" description="Disordered" evidence="4">
    <location>
        <begin position="1"/>
        <end position="47"/>
    </location>
</feature>
<evidence type="ECO:0000256" key="3">
    <source>
        <dbReference type="ARBA" id="ARBA00022729"/>
    </source>
</evidence>
<evidence type="ECO:0000256" key="2">
    <source>
        <dbReference type="ARBA" id="ARBA00022448"/>
    </source>
</evidence>
<evidence type="ECO:0000256" key="1">
    <source>
        <dbReference type="ARBA" id="ARBA00008520"/>
    </source>
</evidence>
<organism evidence="6 7">
    <name type="scientific">Candidatus Roizmanbacteria bacterium RIFCSPHIGHO2_01_FULL_39_8</name>
    <dbReference type="NCBI Taxonomy" id="1802033"/>
    <lineage>
        <taxon>Bacteria</taxon>
        <taxon>Candidatus Roizmaniibacteriota</taxon>
    </lineage>
</organism>
<protein>
    <recommendedName>
        <fullName evidence="8">ABC transporter substrate-binding protein</fullName>
    </recommendedName>
</protein>
<comment type="caution">
    <text evidence="6">The sequence shown here is derived from an EMBL/GenBank/DDBJ whole genome shotgun (WGS) entry which is preliminary data.</text>
</comment>
<evidence type="ECO:0000256" key="5">
    <source>
        <dbReference type="SAM" id="Phobius"/>
    </source>
</evidence>
<dbReference type="SUPFAM" id="SSF53850">
    <property type="entry name" value="Periplasmic binding protein-like II"/>
    <property type="match status" value="1"/>
</dbReference>
<dbReference type="EMBL" id="MFZI01000040">
    <property type="protein sequence ID" value="OGK20106.1"/>
    <property type="molecule type" value="Genomic_DNA"/>
</dbReference>
<evidence type="ECO:0008006" key="8">
    <source>
        <dbReference type="Google" id="ProtNLM"/>
    </source>
</evidence>
<keyword evidence="2" id="KW-0813">Transport</keyword>
<evidence type="ECO:0000313" key="7">
    <source>
        <dbReference type="Proteomes" id="UP000177026"/>
    </source>
</evidence>
<dbReference type="Gene3D" id="3.40.190.10">
    <property type="entry name" value="Periplasmic binding protein-like II"/>
    <property type="match status" value="1"/>
</dbReference>
<keyword evidence="5" id="KW-0472">Membrane</keyword>
<keyword evidence="5" id="KW-0812">Transmembrane</keyword>
<dbReference type="Pfam" id="PF01547">
    <property type="entry name" value="SBP_bac_1"/>
    <property type="match status" value="1"/>
</dbReference>
<name>A0A1F7GN60_9BACT</name>
<comment type="similarity">
    <text evidence="1">Belongs to the bacterial solute-binding protein 1 family.</text>
</comment>
<keyword evidence="3" id="KW-0732">Signal</keyword>
<dbReference type="GO" id="GO:1901982">
    <property type="term" value="F:maltose binding"/>
    <property type="evidence" value="ECO:0007669"/>
    <property type="project" value="TreeGrafter"/>
</dbReference>
<dbReference type="Proteomes" id="UP000177026">
    <property type="component" value="Unassembled WGS sequence"/>
</dbReference>
<feature type="transmembrane region" description="Helical" evidence="5">
    <location>
        <begin position="69"/>
        <end position="91"/>
    </location>
</feature>
<evidence type="ECO:0000313" key="6">
    <source>
        <dbReference type="EMBL" id="OGK20106.1"/>
    </source>
</evidence>
<dbReference type="PANTHER" id="PTHR30061:SF50">
    <property type="entry name" value="MALTOSE_MALTODEXTRIN-BINDING PERIPLASMIC PROTEIN"/>
    <property type="match status" value="1"/>
</dbReference>
<sequence length="492" mass="55304">MDDTKENPVENVPSEINENKSGPIFESVPAEELKPEEVASEVTNPVSEVSAQIPDEPPAVMYEQNRSKYFIIGGSILFFIIMLFVIFRFLAGPKGPPQEVKLTYWGLWEDSQVLDPIIQDYQRKNPHVKIEYTKMAPQDYRDKLLVRSKNGQGPDIFRFHNTWIPEIRDVVTQIPSSVMSNAEFEKTFYKIHQTDLKVGSAYYGLPLYIDGLVLIYNDSLFKKAGVSTVPANWDDLTDVVTKLTVKNQEGILVTSGIALGLASNVEHFSDILGLMLIQNGSSIKNLDQVEAAGALESFRKFAEPPNVFWDESMGNSITAFAQEKVAIMFAPSWEILVIKSLNPDIDLKVAPLPTVPGGNQVSIANYWAEGVSKYSKNQIEAWKFLRYLVEKDTMTKLYELETKLNHFGEPYSRVDLGNLLIQDQYVGPVIKQANSYVSVPVISRTYDKGLNDEIIQYLENAVNETTEGVSYAGAFQTAKQGVDQVLQKYEIK</sequence>
<dbReference type="InterPro" id="IPR006059">
    <property type="entry name" value="SBP"/>
</dbReference>
<dbReference type="GO" id="GO:0015768">
    <property type="term" value="P:maltose transport"/>
    <property type="evidence" value="ECO:0007669"/>
    <property type="project" value="TreeGrafter"/>
</dbReference>
<gene>
    <name evidence="6" type="ORF">A2866_01110</name>
</gene>
<dbReference type="AlphaFoldDB" id="A0A1F7GN60"/>
<accession>A0A1F7GN60</accession>
<reference evidence="6 7" key="1">
    <citation type="journal article" date="2016" name="Nat. Commun.">
        <title>Thousands of microbial genomes shed light on interconnected biogeochemical processes in an aquifer system.</title>
        <authorList>
            <person name="Anantharaman K."/>
            <person name="Brown C.T."/>
            <person name="Hug L.A."/>
            <person name="Sharon I."/>
            <person name="Castelle C.J."/>
            <person name="Probst A.J."/>
            <person name="Thomas B.C."/>
            <person name="Singh A."/>
            <person name="Wilkins M.J."/>
            <person name="Karaoz U."/>
            <person name="Brodie E.L."/>
            <person name="Williams K.H."/>
            <person name="Hubbard S.S."/>
            <person name="Banfield J.F."/>
        </authorList>
    </citation>
    <scope>NUCLEOTIDE SEQUENCE [LARGE SCALE GENOMIC DNA]</scope>
</reference>
<keyword evidence="5" id="KW-1133">Transmembrane helix</keyword>
<dbReference type="GO" id="GO:0042956">
    <property type="term" value="P:maltodextrin transmembrane transport"/>
    <property type="evidence" value="ECO:0007669"/>
    <property type="project" value="TreeGrafter"/>
</dbReference>
<dbReference type="GO" id="GO:0055052">
    <property type="term" value="C:ATP-binding cassette (ABC) transporter complex, substrate-binding subunit-containing"/>
    <property type="evidence" value="ECO:0007669"/>
    <property type="project" value="TreeGrafter"/>
</dbReference>
<evidence type="ECO:0000256" key="4">
    <source>
        <dbReference type="SAM" id="MobiDB-lite"/>
    </source>
</evidence>
<proteinExistence type="inferred from homology"/>
<dbReference type="PANTHER" id="PTHR30061">
    <property type="entry name" value="MALTOSE-BINDING PERIPLASMIC PROTEIN"/>
    <property type="match status" value="1"/>
</dbReference>